<dbReference type="AlphaFoldDB" id="A5BDH8"/>
<protein>
    <submittedName>
        <fullName evidence="1">Uncharacterized protein</fullName>
    </submittedName>
</protein>
<gene>
    <name evidence="1" type="ORF">VITISV_001312</name>
</gene>
<accession>A5BDH8</accession>
<dbReference type="EMBL" id="AM455468">
    <property type="protein sequence ID" value="CAN67791.1"/>
    <property type="molecule type" value="Genomic_DNA"/>
</dbReference>
<sequence>MHHAQPESGVEHRAFDRHSLEPSPNLLHCHEHEHYQIPKGHVLLGGAPRYNHKITITVTLYEMDVVVRERNRWMNVKGAWCRRWMIKFSQCTIEGSLHAVTDPSPRSFFDTDSSWATWFNHPFIQLAIPSMPRRNATTSCPIPKKNDVACGAKCGMKMKNVTMILTNIQNDRRKLVIPRGLPGAELLLKVIEAMSRIFSNRTPSILNSPILISFEFRGLGML</sequence>
<proteinExistence type="predicted"/>
<name>A5BDH8_VITVI</name>
<reference evidence="1" key="1">
    <citation type="journal article" date="2007" name="PLoS ONE">
        <title>The first genome sequence of an elite grapevine cultivar (Pinot noir Vitis vinifera L.): coping with a highly heterozygous genome.</title>
        <authorList>
            <person name="Velasco R."/>
            <person name="Zharkikh A."/>
            <person name="Troggio M."/>
            <person name="Cartwright D.A."/>
            <person name="Cestaro A."/>
            <person name="Pruss D."/>
            <person name="Pindo M."/>
            <person name="FitzGerald L.M."/>
            <person name="Vezzulli S."/>
            <person name="Reid J."/>
            <person name="Malacarne G."/>
            <person name="Iliev D."/>
            <person name="Coppola G."/>
            <person name="Wardell B."/>
            <person name="Micheletti D."/>
            <person name="Macalma T."/>
            <person name="Facci M."/>
            <person name="Mitchell J.T."/>
            <person name="Perazzolli M."/>
            <person name="Eldredge G."/>
            <person name="Gatto P."/>
            <person name="Oyzerski R."/>
            <person name="Moretto M."/>
            <person name="Gutin N."/>
            <person name="Stefanini M."/>
            <person name="Chen Y."/>
            <person name="Segala C."/>
            <person name="Davenport C."/>
            <person name="Dematte L."/>
            <person name="Mraz A."/>
            <person name="Battilana J."/>
            <person name="Stormo K."/>
            <person name="Costa F."/>
            <person name="Tao Q."/>
            <person name="Si-Ammour A."/>
            <person name="Harkins T."/>
            <person name="Lackey A."/>
            <person name="Perbost C."/>
            <person name="Taillon B."/>
            <person name="Stella A."/>
            <person name="Solovyev V."/>
            <person name="Fawcett J.A."/>
            <person name="Sterck L."/>
            <person name="Vandepoele K."/>
            <person name="Grando S.M."/>
            <person name="Toppo S."/>
            <person name="Moser C."/>
            <person name="Lanchbury J."/>
            <person name="Bogden R."/>
            <person name="Skolnick M."/>
            <person name="Sgaramella V."/>
            <person name="Bhatnagar S.K."/>
            <person name="Fontana P."/>
            <person name="Gutin A."/>
            <person name="Van de Peer Y."/>
            <person name="Salamini F."/>
            <person name="Viola R."/>
        </authorList>
    </citation>
    <scope>NUCLEOTIDE SEQUENCE</scope>
</reference>
<organism evidence="1">
    <name type="scientific">Vitis vinifera</name>
    <name type="common">Grape</name>
    <dbReference type="NCBI Taxonomy" id="29760"/>
    <lineage>
        <taxon>Eukaryota</taxon>
        <taxon>Viridiplantae</taxon>
        <taxon>Streptophyta</taxon>
        <taxon>Embryophyta</taxon>
        <taxon>Tracheophyta</taxon>
        <taxon>Spermatophyta</taxon>
        <taxon>Magnoliopsida</taxon>
        <taxon>eudicotyledons</taxon>
        <taxon>Gunneridae</taxon>
        <taxon>Pentapetalae</taxon>
        <taxon>rosids</taxon>
        <taxon>Vitales</taxon>
        <taxon>Vitaceae</taxon>
        <taxon>Viteae</taxon>
        <taxon>Vitis</taxon>
    </lineage>
</organism>
<evidence type="ECO:0000313" key="1">
    <source>
        <dbReference type="EMBL" id="CAN67791.1"/>
    </source>
</evidence>